<organism evidence="2 3">
    <name type="scientific">Arabidopsis thaliana x Arabidopsis arenosa</name>
    <dbReference type="NCBI Taxonomy" id="1240361"/>
    <lineage>
        <taxon>Eukaryota</taxon>
        <taxon>Viridiplantae</taxon>
        <taxon>Streptophyta</taxon>
        <taxon>Embryophyta</taxon>
        <taxon>Tracheophyta</taxon>
        <taxon>Spermatophyta</taxon>
        <taxon>Magnoliopsida</taxon>
        <taxon>eudicotyledons</taxon>
        <taxon>Gunneridae</taxon>
        <taxon>Pentapetalae</taxon>
        <taxon>rosids</taxon>
        <taxon>malvids</taxon>
        <taxon>Brassicales</taxon>
        <taxon>Brassicaceae</taxon>
        <taxon>Camelineae</taxon>
        <taxon>Arabidopsis</taxon>
    </lineage>
</organism>
<proteinExistence type="predicted"/>
<sequence length="149" mass="16790">MHSSYSLSKCLVCFTILAIQTLIRRVSSLNRTNAYLNHKCLVIIKGNISGRASTRKTLTILLIISHLPKNFRMVSHTHLVARLQILSPSYFNVGATPTVPSVVLAMPPPSQGFVGDVKDTREQLYESFNKKTRDFLYNLMLKADKPKSR</sequence>
<evidence type="ECO:0000256" key="1">
    <source>
        <dbReference type="SAM" id="SignalP"/>
    </source>
</evidence>
<comment type="caution">
    <text evidence="2">The sequence shown here is derived from an EMBL/GenBank/DDBJ whole genome shotgun (WGS) entry which is preliminary data.</text>
</comment>
<keyword evidence="1" id="KW-0732">Signal</keyword>
<evidence type="ECO:0000313" key="2">
    <source>
        <dbReference type="EMBL" id="KAG7626156.1"/>
    </source>
</evidence>
<accession>A0A8T2ESD1</accession>
<dbReference type="AlphaFoldDB" id="A0A8T2ESD1"/>
<reference evidence="2 3" key="1">
    <citation type="submission" date="2020-12" db="EMBL/GenBank/DDBJ databases">
        <title>Concerted genomic and epigenomic changes stabilize Arabidopsis allopolyploids.</title>
        <authorList>
            <person name="Chen Z."/>
        </authorList>
    </citation>
    <scope>NUCLEOTIDE SEQUENCE [LARGE SCALE GENOMIC DNA]</scope>
    <source>
        <strain evidence="2">Allo738</strain>
        <tissue evidence="2">Leaf</tissue>
    </source>
</reference>
<name>A0A8T2ESD1_9BRAS</name>
<feature type="chain" id="PRO_5035763985" evidence="1">
    <location>
        <begin position="29"/>
        <end position="149"/>
    </location>
</feature>
<evidence type="ECO:0000313" key="3">
    <source>
        <dbReference type="Proteomes" id="UP000694240"/>
    </source>
</evidence>
<keyword evidence="3" id="KW-1185">Reference proteome</keyword>
<dbReference type="EMBL" id="JAEFBK010000003">
    <property type="protein sequence ID" value="KAG7626156.1"/>
    <property type="molecule type" value="Genomic_DNA"/>
</dbReference>
<dbReference type="Proteomes" id="UP000694240">
    <property type="component" value="Chromosome 3"/>
</dbReference>
<feature type="signal peptide" evidence="1">
    <location>
        <begin position="1"/>
        <end position="28"/>
    </location>
</feature>
<gene>
    <name evidence="2" type="ORF">ISN45_At03g023220</name>
</gene>
<protein>
    <submittedName>
        <fullName evidence="2">Uncharacterized protein</fullName>
    </submittedName>
</protein>